<reference evidence="1 2" key="1">
    <citation type="journal article" date="2012" name="Vet. Microbiol.">
        <title>Complete genome sequence and characterization of a broad-host range T4-like bacteriophage phiAS5 infecting Aeromonas salmonicida subsp. salmonicida.</title>
        <authorList>
            <person name="Kim J.H."/>
            <person name="Son J.S."/>
            <person name="Choi Y.J."/>
            <person name="Choresca C.H.Jr."/>
            <person name="Shin S.P."/>
            <person name="Han J.E."/>
            <person name="Jun J.W."/>
            <person name="Park S.C."/>
        </authorList>
    </citation>
    <scope>NUCLEOTIDE SEQUENCE [LARGE SCALE GENOMIC DNA]</scope>
</reference>
<dbReference type="KEGG" id="vg:9861590"/>
<proteinExistence type="predicted"/>
<dbReference type="RefSeq" id="YP_003969472.1">
    <property type="nucleotide sequence ID" value="NC_014636.1"/>
</dbReference>
<dbReference type="EMBL" id="HM452126">
    <property type="protein sequence ID" value="ADM80026.1"/>
    <property type="molecule type" value="Genomic_DNA"/>
</dbReference>
<dbReference type="OrthoDB" id="28359at10239"/>
<accession>E1A2T0</accession>
<sequence>MKAIIKNLQIVDASEWEFSFGKEGFAKLMQAQIYGEQVEILQEACDRYYDIKLQDGTIIDAISDLHLEIVR</sequence>
<organism evidence="1 2">
    <name type="scientific">Aeromonas phage phiAS5</name>
    <dbReference type="NCBI Taxonomy" id="879630"/>
    <lineage>
        <taxon>Viruses</taxon>
        <taxon>Duplodnaviria</taxon>
        <taxon>Heunggongvirae</taxon>
        <taxon>Uroviricota</taxon>
        <taxon>Caudoviricetes</taxon>
        <taxon>Pantevenvirales</taxon>
        <taxon>Straboviridae</taxon>
        <taxon>Chrysonvirus</taxon>
        <taxon>Chrysonvirus as5</taxon>
    </lineage>
</organism>
<dbReference type="Proteomes" id="UP000002236">
    <property type="component" value="Segment"/>
</dbReference>
<evidence type="ECO:0000313" key="1">
    <source>
        <dbReference type="EMBL" id="ADM80026.1"/>
    </source>
</evidence>
<evidence type="ECO:0000313" key="2">
    <source>
        <dbReference type="Proteomes" id="UP000002236"/>
    </source>
</evidence>
<protein>
    <submittedName>
        <fullName evidence="1">Uncharacterized protein</fullName>
    </submittedName>
</protein>
<dbReference type="GeneID" id="9861590"/>
<keyword evidence="2" id="KW-1185">Reference proteome</keyword>
<name>E1A2T0_9CAUD</name>
<gene>
    <name evidence="1" type="ORF">phiAS5_ORF0183</name>
</gene>